<keyword evidence="6" id="KW-0067">ATP-binding</keyword>
<evidence type="ECO:0000256" key="6">
    <source>
        <dbReference type="ARBA" id="ARBA00022840"/>
    </source>
</evidence>
<dbReference type="PANTHER" id="PTHR24363:SF0">
    <property type="entry name" value="SERINE_THREONINE KINASE LIKE DOMAIN CONTAINING 1"/>
    <property type="match status" value="1"/>
</dbReference>
<dbReference type="AlphaFoldDB" id="A0A2W2G6Q0"/>
<evidence type="ECO:0000256" key="1">
    <source>
        <dbReference type="ARBA" id="ARBA00012513"/>
    </source>
</evidence>
<evidence type="ECO:0000256" key="7">
    <source>
        <dbReference type="ARBA" id="ARBA00047899"/>
    </source>
</evidence>
<dbReference type="Gene3D" id="1.50.10.10">
    <property type="match status" value="1"/>
</dbReference>
<dbReference type="RefSeq" id="WP_111168608.1">
    <property type="nucleotide sequence ID" value="NZ_POUA01000132.1"/>
</dbReference>
<comment type="catalytic activity">
    <reaction evidence="7">
        <text>L-threonyl-[protein] + ATP = O-phospho-L-threonyl-[protein] + ADP + H(+)</text>
        <dbReference type="Rhea" id="RHEA:46608"/>
        <dbReference type="Rhea" id="RHEA-COMP:11060"/>
        <dbReference type="Rhea" id="RHEA-COMP:11605"/>
        <dbReference type="ChEBI" id="CHEBI:15378"/>
        <dbReference type="ChEBI" id="CHEBI:30013"/>
        <dbReference type="ChEBI" id="CHEBI:30616"/>
        <dbReference type="ChEBI" id="CHEBI:61977"/>
        <dbReference type="ChEBI" id="CHEBI:456216"/>
        <dbReference type="EC" id="2.7.11.1"/>
    </reaction>
</comment>
<keyword evidence="4" id="KW-0547">Nucleotide-binding</keyword>
<dbReference type="GO" id="GO:0005524">
    <property type="term" value="F:ATP binding"/>
    <property type="evidence" value="ECO:0007669"/>
    <property type="project" value="UniProtKB-KW"/>
</dbReference>
<dbReference type="GO" id="GO:0005975">
    <property type="term" value="P:carbohydrate metabolic process"/>
    <property type="evidence" value="ECO:0007669"/>
    <property type="project" value="InterPro"/>
</dbReference>
<dbReference type="PROSITE" id="PS50011">
    <property type="entry name" value="PROTEIN_KINASE_DOM"/>
    <property type="match status" value="1"/>
</dbReference>
<protein>
    <recommendedName>
        <fullName evidence="1">non-specific serine/threonine protein kinase</fullName>
        <ecNumber evidence="1">2.7.11.1</ecNumber>
    </recommendedName>
</protein>
<dbReference type="Pfam" id="PF00069">
    <property type="entry name" value="Pkinase"/>
    <property type="match status" value="1"/>
</dbReference>
<dbReference type="Gene3D" id="3.30.200.20">
    <property type="entry name" value="Phosphorylase Kinase, domain 1"/>
    <property type="match status" value="1"/>
</dbReference>
<name>A0A2W2G6Q0_9ACTN</name>
<evidence type="ECO:0000256" key="9">
    <source>
        <dbReference type="SAM" id="MobiDB-lite"/>
    </source>
</evidence>
<comment type="caution">
    <text evidence="11">The sequence shown here is derived from an EMBL/GenBank/DDBJ whole genome shotgun (WGS) entry which is preliminary data.</text>
</comment>
<keyword evidence="5" id="KW-0418">Kinase</keyword>
<dbReference type="InterPro" id="IPR000719">
    <property type="entry name" value="Prot_kinase_dom"/>
</dbReference>
<dbReference type="InterPro" id="IPR053524">
    <property type="entry name" value="Aerial_hyphae_peptide-synth"/>
</dbReference>
<evidence type="ECO:0000259" key="10">
    <source>
        <dbReference type="PROSITE" id="PS50011"/>
    </source>
</evidence>
<evidence type="ECO:0000256" key="4">
    <source>
        <dbReference type="ARBA" id="ARBA00022741"/>
    </source>
</evidence>
<feature type="region of interest" description="Disordered" evidence="9">
    <location>
        <begin position="475"/>
        <end position="499"/>
    </location>
</feature>
<dbReference type="InterPro" id="IPR057929">
    <property type="entry name" value="RamC_N"/>
</dbReference>
<gene>
    <name evidence="11" type="ORF">C1I98_17960</name>
</gene>
<dbReference type="EMBL" id="POUA01000132">
    <property type="protein sequence ID" value="PZG43921.1"/>
    <property type="molecule type" value="Genomic_DNA"/>
</dbReference>
<dbReference type="SUPFAM" id="SSF158745">
    <property type="entry name" value="LanC-like"/>
    <property type="match status" value="1"/>
</dbReference>
<sequence length="958" mass="101650">MDQYELYCLADPHFYDTLPQSGAPGADFAVTRRPVPEGWAHQPTDTWMYYAPTGEPPLPAQGWKIHVSARVDDAERALAAVWDYCVPRGIAFKFLRGAPVVIMLNSKAASRASSGKLVTIYPRDEGRLELILKELHELLHGVTGPYILSDLRYGEGPLFVRYGGFAERHTLSGAGERVLAVEDGDGRLVPDVRNAIFSVPPWTTLPAFLEPHLAARNAVTTTGLPYQVENVLHFSNGGGVYLARDTRTGERVVLKEARPHAGLDAAGRDAVARLAHERDILARLAGLPAAPALRDYFALGEHRFLVMEFIDGNPLQRRLVQRYPFTRADCDAGEVAEYTGWALATLERVQRAVDSLHERGVVFGDLHPDNILITTDAETGEERVVLIDYEVATLAGEGARAALAHPAFSAPPDRQGVEVDDYAMACLRLGLFAPQCTIMLPLHRTKARHLGTLVSETFPVPSAVIDTAISAIEGDAGDRTGAEGGTAGGDPLAESPLTDASPALAGTAVEIPVPNGFTAESPVLAGSAVDMPVSNGSAAESPVREGFTAGFPVLGGSAAGGPGGEDAMADLPIPGAAPWDELRDAMGRAIAAAATPGRQDRLFPGDIAQFRPGRGLSVAYGAAGVLYALAEAGLPTDPAHHDWLRARAKDPEPGSGLGFYDGLHGVAHVLHRLGHRSDALDLLDVCLREKWEDLEPALSTGLSGLGLNLMHLGAATGETELTRAAHRAVDICAERLGGPEDVPETSGGTNPRAGLMHGASGPALLFLAAHRRTADPALLDLAGTAIRQDLRRCRRAADGSLQVNQGWRLLPYLDEGSVGIGVVLAEYLALREDPELAAELDALRMVARSGFFVQPGLFTGRAGIIAALGAGLRGPDAGDHPDPLIDRQVRGLAWHALPYRGGLAFPGDQLLRLSMDFATGTAGVLFALATVMSGRPVRLPLLPAATPRPVGHEYGKEV</sequence>
<dbReference type="SMART" id="SM01260">
    <property type="entry name" value="LANC_like"/>
    <property type="match status" value="1"/>
</dbReference>
<feature type="domain" description="Protein kinase" evidence="10">
    <location>
        <begin position="226"/>
        <end position="493"/>
    </location>
</feature>
<evidence type="ECO:0000256" key="5">
    <source>
        <dbReference type="ARBA" id="ARBA00022777"/>
    </source>
</evidence>
<dbReference type="GO" id="GO:0004674">
    <property type="term" value="F:protein serine/threonine kinase activity"/>
    <property type="evidence" value="ECO:0007669"/>
    <property type="project" value="UniProtKB-KW"/>
</dbReference>
<dbReference type="GO" id="GO:0031179">
    <property type="term" value="P:peptide modification"/>
    <property type="evidence" value="ECO:0007669"/>
    <property type="project" value="InterPro"/>
</dbReference>
<dbReference type="Pfam" id="PF05147">
    <property type="entry name" value="LANC_like"/>
    <property type="match status" value="1"/>
</dbReference>
<dbReference type="InterPro" id="IPR012341">
    <property type="entry name" value="6hp_glycosidase-like_sf"/>
</dbReference>
<dbReference type="SUPFAM" id="SSF56112">
    <property type="entry name" value="Protein kinase-like (PK-like)"/>
    <property type="match status" value="1"/>
</dbReference>
<dbReference type="Gene3D" id="1.10.510.10">
    <property type="entry name" value="Transferase(Phosphotransferase) domain 1"/>
    <property type="match status" value="1"/>
</dbReference>
<proteinExistence type="predicted"/>
<dbReference type="InterPro" id="IPR007822">
    <property type="entry name" value="LANC-like"/>
</dbReference>
<dbReference type="SMART" id="SM00220">
    <property type="entry name" value="S_TKc"/>
    <property type="match status" value="1"/>
</dbReference>
<keyword evidence="12" id="KW-1185">Reference proteome</keyword>
<keyword evidence="3" id="KW-0808">Transferase</keyword>
<dbReference type="Proteomes" id="UP000248544">
    <property type="component" value="Unassembled WGS sequence"/>
</dbReference>
<comment type="catalytic activity">
    <reaction evidence="8">
        <text>L-seryl-[protein] + ATP = O-phospho-L-seryl-[protein] + ADP + H(+)</text>
        <dbReference type="Rhea" id="RHEA:17989"/>
        <dbReference type="Rhea" id="RHEA-COMP:9863"/>
        <dbReference type="Rhea" id="RHEA-COMP:11604"/>
        <dbReference type="ChEBI" id="CHEBI:15378"/>
        <dbReference type="ChEBI" id="CHEBI:29999"/>
        <dbReference type="ChEBI" id="CHEBI:30616"/>
        <dbReference type="ChEBI" id="CHEBI:83421"/>
        <dbReference type="ChEBI" id="CHEBI:456216"/>
        <dbReference type="EC" id="2.7.11.1"/>
    </reaction>
</comment>
<evidence type="ECO:0000256" key="2">
    <source>
        <dbReference type="ARBA" id="ARBA00022527"/>
    </source>
</evidence>
<dbReference type="InterPro" id="IPR011009">
    <property type="entry name" value="Kinase-like_dom_sf"/>
</dbReference>
<evidence type="ECO:0000256" key="3">
    <source>
        <dbReference type="ARBA" id="ARBA00022679"/>
    </source>
</evidence>
<evidence type="ECO:0000313" key="12">
    <source>
        <dbReference type="Proteomes" id="UP000248544"/>
    </source>
</evidence>
<organism evidence="11 12">
    <name type="scientific">Spongiactinospora gelatinilytica</name>
    <dbReference type="NCBI Taxonomy" id="2666298"/>
    <lineage>
        <taxon>Bacteria</taxon>
        <taxon>Bacillati</taxon>
        <taxon>Actinomycetota</taxon>
        <taxon>Actinomycetes</taxon>
        <taxon>Streptosporangiales</taxon>
        <taxon>Streptosporangiaceae</taxon>
        <taxon>Spongiactinospora</taxon>
    </lineage>
</organism>
<evidence type="ECO:0000256" key="8">
    <source>
        <dbReference type="ARBA" id="ARBA00048679"/>
    </source>
</evidence>
<accession>A0A2W2G6Q0</accession>
<evidence type="ECO:0000313" key="11">
    <source>
        <dbReference type="EMBL" id="PZG43921.1"/>
    </source>
</evidence>
<dbReference type="InterPro" id="IPR058053">
    <property type="entry name" value="RamC_C"/>
</dbReference>
<dbReference type="PANTHER" id="PTHR24363">
    <property type="entry name" value="SERINE/THREONINE PROTEIN KINASE"/>
    <property type="match status" value="1"/>
</dbReference>
<dbReference type="NCBIfam" id="NF038151">
    <property type="entry name" value="lanthi_synth_III"/>
    <property type="match status" value="1"/>
</dbReference>
<dbReference type="EC" id="2.7.11.1" evidence="1"/>
<dbReference type="Pfam" id="PF25816">
    <property type="entry name" value="RamC_N"/>
    <property type="match status" value="1"/>
</dbReference>
<reference evidence="11 12" key="1">
    <citation type="submission" date="2018-01" db="EMBL/GenBank/DDBJ databases">
        <title>Draft genome sequence of Sphaerisporangium sp. 7K107.</title>
        <authorList>
            <person name="Sahin N."/>
            <person name="Saygin H."/>
            <person name="Ay H."/>
        </authorList>
    </citation>
    <scope>NUCLEOTIDE SEQUENCE [LARGE SCALE GENOMIC DNA]</scope>
    <source>
        <strain evidence="11 12">7K107</strain>
    </source>
</reference>
<dbReference type="CDD" id="cd04791">
    <property type="entry name" value="LanC_SerThrkinase"/>
    <property type="match status" value="1"/>
</dbReference>
<keyword evidence="2" id="KW-0723">Serine/threonine-protein kinase</keyword>